<feature type="region of interest" description="Disordered" evidence="2">
    <location>
        <begin position="269"/>
        <end position="293"/>
    </location>
</feature>
<sequence>MGDAPPSGAHTPDDRNQGPPEIAYSQDKTHSGNVQSPHYDPRAQAPYTPFSSQYGTIPQIQTNDPQRYGHPQSAAQYAPSPGGGGGAFNMTGMSGALPDYSGSSMGHHPQQQQQQPPRVLSGASTPAVVYQLQQNLQFPGAGANYASQAGPACGYGQPSYPTQYAQGAQSPYGAAFSPGGPRSGGGMQQSFSYGQQAQQYYYYPPAFPGQAQPGQAGQQFSPYDRRSNISPSQAMRSGFYGGGMQGGAVPGVGMFGGQGGAEVMHVLHRQSSESSLSSVPRGPPRKPKQSGHALWVGNLPPGTTVVDLKDHFSRDATKDIESLFLISKSNCAFVNYRTEAACTAAMHRFHDSKFHGVRLVCRLRRSSAPASGVPTGPSAMTGQPPQTAAAGRPVVDGVGEQESKEEDVQDGEQPASQPVDSGEKAQEKFFIVKSLTLQDLELSVRTGVWATQAHNEEGLNKAFESAENVYLIFSANKSGEYFGYARMTSPINDESIDLKTLAKPNANTSSNRPAETALPEAADAPKSIPTPATEFAPKGRIIDDSARGTIFWEADLDDGSDVEEGDVADKEKADGVTPDSQDEVDGESVAGTPTIPAAAQDPSWGKPFRIEWICTTRLPFYRTRGLRNQWNANREVKIARDGTELETSVGRRLVGMFQRQGGGVGGGAGQSQQQQQQQAMMGGGAGTGAGMPGMMGGGVGGGMGMMGGQGMGRPY</sequence>
<dbReference type="CDD" id="cd21134">
    <property type="entry name" value="YTH"/>
    <property type="match status" value="1"/>
</dbReference>
<protein>
    <recommendedName>
        <fullName evidence="7">YTH domain-containing protein</fullName>
    </recommendedName>
</protein>
<evidence type="ECO:0000313" key="6">
    <source>
        <dbReference type="Proteomes" id="UP000800041"/>
    </source>
</evidence>
<feature type="region of interest" description="Disordered" evidence="2">
    <location>
        <begin position="661"/>
        <end position="687"/>
    </location>
</feature>
<keyword evidence="6" id="KW-1185">Reference proteome</keyword>
<dbReference type="InterPro" id="IPR045168">
    <property type="entry name" value="YTH_prot"/>
</dbReference>
<organism evidence="5 6">
    <name type="scientific">Aulographum hederae CBS 113979</name>
    <dbReference type="NCBI Taxonomy" id="1176131"/>
    <lineage>
        <taxon>Eukaryota</taxon>
        <taxon>Fungi</taxon>
        <taxon>Dikarya</taxon>
        <taxon>Ascomycota</taxon>
        <taxon>Pezizomycotina</taxon>
        <taxon>Dothideomycetes</taxon>
        <taxon>Pleosporomycetidae</taxon>
        <taxon>Aulographales</taxon>
        <taxon>Aulographaceae</taxon>
    </lineage>
</organism>
<dbReference type="GO" id="GO:0000398">
    <property type="term" value="P:mRNA splicing, via spliceosome"/>
    <property type="evidence" value="ECO:0007669"/>
    <property type="project" value="TreeGrafter"/>
</dbReference>
<evidence type="ECO:0000259" key="4">
    <source>
        <dbReference type="PROSITE" id="PS50882"/>
    </source>
</evidence>
<dbReference type="EMBL" id="ML977185">
    <property type="protein sequence ID" value="KAF1982384.1"/>
    <property type="molecule type" value="Genomic_DNA"/>
</dbReference>
<accession>A0A6G1GNJ0</accession>
<feature type="compositionally biased region" description="Acidic residues" evidence="2">
    <location>
        <begin position="554"/>
        <end position="566"/>
    </location>
</feature>
<evidence type="ECO:0008006" key="7">
    <source>
        <dbReference type="Google" id="ProtNLM"/>
    </source>
</evidence>
<dbReference type="Gene3D" id="3.30.70.330">
    <property type="match status" value="1"/>
</dbReference>
<keyword evidence="1" id="KW-0694">RNA-binding</keyword>
<proteinExistence type="predicted"/>
<feature type="region of interest" description="Disordered" evidence="2">
    <location>
        <begin position="367"/>
        <end position="423"/>
    </location>
</feature>
<feature type="region of interest" description="Disordered" evidence="2">
    <location>
        <begin position="554"/>
        <end position="603"/>
    </location>
</feature>
<dbReference type="CDD" id="cd00590">
    <property type="entry name" value="RRM_SF"/>
    <property type="match status" value="1"/>
</dbReference>
<evidence type="ECO:0000259" key="3">
    <source>
        <dbReference type="PROSITE" id="PS50102"/>
    </source>
</evidence>
<feature type="domain" description="RRM" evidence="3">
    <location>
        <begin position="292"/>
        <end position="366"/>
    </location>
</feature>
<feature type="region of interest" description="Disordered" evidence="2">
    <location>
        <begin position="1"/>
        <end position="123"/>
    </location>
</feature>
<dbReference type="AlphaFoldDB" id="A0A6G1GNJ0"/>
<dbReference type="InterPro" id="IPR012677">
    <property type="entry name" value="Nucleotide-bd_a/b_plait_sf"/>
</dbReference>
<dbReference type="Proteomes" id="UP000800041">
    <property type="component" value="Unassembled WGS sequence"/>
</dbReference>
<evidence type="ECO:0000256" key="2">
    <source>
        <dbReference type="SAM" id="MobiDB-lite"/>
    </source>
</evidence>
<feature type="compositionally biased region" description="Polar residues" evidence="2">
    <location>
        <begin position="49"/>
        <end position="65"/>
    </location>
</feature>
<feature type="domain" description="YTH" evidence="4">
    <location>
        <begin position="427"/>
        <end position="657"/>
    </location>
</feature>
<feature type="compositionally biased region" description="Low complexity" evidence="2">
    <location>
        <begin position="670"/>
        <end position="680"/>
    </location>
</feature>
<dbReference type="Pfam" id="PF25701">
    <property type="entry name" value="RRM_YTH1"/>
    <property type="match status" value="1"/>
</dbReference>
<dbReference type="PROSITE" id="PS50102">
    <property type="entry name" value="RRM"/>
    <property type="match status" value="1"/>
</dbReference>
<name>A0A6G1GNJ0_9PEZI</name>
<dbReference type="PANTHER" id="PTHR12357:SF3">
    <property type="entry name" value="YTH DOMAIN-CONTAINING PROTEIN 1"/>
    <property type="match status" value="1"/>
</dbReference>
<dbReference type="PANTHER" id="PTHR12357">
    <property type="entry name" value="YTH YT521-B HOMOLOGY DOMAIN-CONTAINING"/>
    <property type="match status" value="1"/>
</dbReference>
<dbReference type="InterPro" id="IPR035979">
    <property type="entry name" value="RBD_domain_sf"/>
</dbReference>
<dbReference type="GO" id="GO:1990247">
    <property type="term" value="F:N6-methyladenosine-containing RNA reader activity"/>
    <property type="evidence" value="ECO:0007669"/>
    <property type="project" value="TreeGrafter"/>
</dbReference>
<dbReference type="GO" id="GO:0000381">
    <property type="term" value="P:regulation of alternative mRNA splicing, via spliceosome"/>
    <property type="evidence" value="ECO:0007669"/>
    <property type="project" value="TreeGrafter"/>
</dbReference>
<dbReference type="InterPro" id="IPR007275">
    <property type="entry name" value="YTH_domain"/>
</dbReference>
<evidence type="ECO:0000256" key="1">
    <source>
        <dbReference type="PROSITE-ProRule" id="PRU00176"/>
    </source>
</evidence>
<reference evidence="5" key="1">
    <citation type="journal article" date="2020" name="Stud. Mycol.">
        <title>101 Dothideomycetes genomes: a test case for predicting lifestyles and emergence of pathogens.</title>
        <authorList>
            <person name="Haridas S."/>
            <person name="Albert R."/>
            <person name="Binder M."/>
            <person name="Bloem J."/>
            <person name="Labutti K."/>
            <person name="Salamov A."/>
            <person name="Andreopoulos B."/>
            <person name="Baker S."/>
            <person name="Barry K."/>
            <person name="Bills G."/>
            <person name="Bluhm B."/>
            <person name="Cannon C."/>
            <person name="Castanera R."/>
            <person name="Culley D."/>
            <person name="Daum C."/>
            <person name="Ezra D."/>
            <person name="Gonzalez J."/>
            <person name="Henrissat B."/>
            <person name="Kuo A."/>
            <person name="Liang C."/>
            <person name="Lipzen A."/>
            <person name="Lutzoni F."/>
            <person name="Magnuson J."/>
            <person name="Mondo S."/>
            <person name="Nolan M."/>
            <person name="Ohm R."/>
            <person name="Pangilinan J."/>
            <person name="Park H.-J."/>
            <person name="Ramirez L."/>
            <person name="Alfaro M."/>
            <person name="Sun H."/>
            <person name="Tritt A."/>
            <person name="Yoshinaga Y."/>
            <person name="Zwiers L.-H."/>
            <person name="Turgeon B."/>
            <person name="Goodwin S."/>
            <person name="Spatafora J."/>
            <person name="Crous P."/>
            <person name="Grigoriev I."/>
        </authorList>
    </citation>
    <scope>NUCLEOTIDE SEQUENCE</scope>
    <source>
        <strain evidence="5">CBS 113979</strain>
    </source>
</reference>
<dbReference type="InterPro" id="IPR057720">
    <property type="entry name" value="RRM_YTH1"/>
</dbReference>
<dbReference type="GO" id="GO:0005654">
    <property type="term" value="C:nucleoplasm"/>
    <property type="evidence" value="ECO:0007669"/>
    <property type="project" value="TreeGrafter"/>
</dbReference>
<dbReference type="OrthoDB" id="306690at2759"/>
<dbReference type="PROSITE" id="PS50882">
    <property type="entry name" value="YTH"/>
    <property type="match status" value="1"/>
</dbReference>
<dbReference type="GO" id="GO:0003729">
    <property type="term" value="F:mRNA binding"/>
    <property type="evidence" value="ECO:0007669"/>
    <property type="project" value="TreeGrafter"/>
</dbReference>
<evidence type="ECO:0000313" key="5">
    <source>
        <dbReference type="EMBL" id="KAF1982384.1"/>
    </source>
</evidence>
<dbReference type="Pfam" id="PF04146">
    <property type="entry name" value="YTH"/>
    <property type="match status" value="1"/>
</dbReference>
<dbReference type="SMART" id="SM00360">
    <property type="entry name" value="RRM"/>
    <property type="match status" value="1"/>
</dbReference>
<dbReference type="SUPFAM" id="SSF54928">
    <property type="entry name" value="RNA-binding domain, RBD"/>
    <property type="match status" value="1"/>
</dbReference>
<dbReference type="InterPro" id="IPR000504">
    <property type="entry name" value="RRM_dom"/>
</dbReference>
<feature type="region of interest" description="Disordered" evidence="2">
    <location>
        <begin position="503"/>
        <end position="539"/>
    </location>
</feature>
<dbReference type="Gene3D" id="3.10.590.10">
    <property type="entry name" value="ph1033 like domains"/>
    <property type="match status" value="2"/>
</dbReference>
<gene>
    <name evidence="5" type="ORF">K402DRAFT_415010</name>
</gene>